<dbReference type="RefSeq" id="XP_066653848.1">
    <property type="nucleotide sequence ID" value="XM_066796249.1"/>
</dbReference>
<dbReference type="Proteomes" id="UP001360953">
    <property type="component" value="Unassembled WGS sequence"/>
</dbReference>
<evidence type="ECO:0000256" key="1">
    <source>
        <dbReference type="ARBA" id="ARBA00023604"/>
    </source>
</evidence>
<evidence type="ECO:0000313" key="3">
    <source>
        <dbReference type="EMBL" id="KAK7535123.1"/>
    </source>
</evidence>
<proteinExistence type="inferred from homology"/>
<evidence type="ECO:0000313" key="4">
    <source>
        <dbReference type="Proteomes" id="UP001360953"/>
    </source>
</evidence>
<dbReference type="PANTHER" id="PTHR34598">
    <property type="entry name" value="BLL6449 PROTEIN"/>
    <property type="match status" value="1"/>
</dbReference>
<reference evidence="3 4" key="1">
    <citation type="submission" date="2024-04" db="EMBL/GenBank/DDBJ databases">
        <title>Phyllosticta paracitricarpa is synonymous to the EU quarantine fungus P. citricarpa based on phylogenomic analyses.</title>
        <authorList>
            <consortium name="Lawrence Berkeley National Laboratory"/>
            <person name="Van ingen-buijs V.A."/>
            <person name="Van westerhoven A.C."/>
            <person name="Haridas S."/>
            <person name="Skiadas P."/>
            <person name="Martin F."/>
            <person name="Groenewald J.Z."/>
            <person name="Crous P.W."/>
            <person name="Seidl M.F."/>
        </authorList>
    </citation>
    <scope>NUCLEOTIDE SEQUENCE [LARGE SCALE GENOMIC DNA]</scope>
    <source>
        <strain evidence="3 4">CPC 17464</strain>
    </source>
</reference>
<dbReference type="GeneID" id="92029155"/>
<organism evidence="3 4">
    <name type="scientific">Phyllosticta citribraziliensis</name>
    <dbReference type="NCBI Taxonomy" id="989973"/>
    <lineage>
        <taxon>Eukaryota</taxon>
        <taxon>Fungi</taxon>
        <taxon>Dikarya</taxon>
        <taxon>Ascomycota</taxon>
        <taxon>Pezizomycotina</taxon>
        <taxon>Dothideomycetes</taxon>
        <taxon>Dothideomycetes incertae sedis</taxon>
        <taxon>Botryosphaeriales</taxon>
        <taxon>Phyllostictaceae</taxon>
        <taxon>Phyllosticta</taxon>
    </lineage>
</organism>
<dbReference type="NCBIfam" id="NF041278">
    <property type="entry name" value="CmcJ_NvfI_EfuI"/>
    <property type="match status" value="1"/>
</dbReference>
<feature type="compositionally biased region" description="Polar residues" evidence="2">
    <location>
        <begin position="1"/>
        <end position="39"/>
    </location>
</feature>
<feature type="region of interest" description="Disordered" evidence="2">
    <location>
        <begin position="1"/>
        <end position="41"/>
    </location>
</feature>
<keyword evidence="4" id="KW-1185">Reference proteome</keyword>
<comment type="caution">
    <text evidence="3">The sequence shown here is derived from an EMBL/GenBank/DDBJ whole genome shotgun (WGS) entry which is preliminary data.</text>
</comment>
<dbReference type="EMBL" id="JBBPEH010000008">
    <property type="protein sequence ID" value="KAK7535123.1"/>
    <property type="molecule type" value="Genomic_DNA"/>
</dbReference>
<protein>
    <recommendedName>
        <fullName evidence="5">Methyltransferase</fullName>
    </recommendedName>
</protein>
<sequence>MPVSTASQPTPAHELPSSTKFAPTTAKSTIDTSTQNNAYSVPRGPVAAKLAFYGGTTDGADPYNYVEEPPAGQPQNNLKAAEHDVTISDVRGHEGEFNIDTNAFAALTSVPSAMRRADFDDDARVEQTYYPEVEALLLDQVRGSHKVVIFDHTIRRATPGASRAPVIRTHIDQTPKAAAERVRRHIPDADEADALLQGRYRIINVWRPLNGPIVAHPLAVADSTTVADDDVLPVHHIYPDRTGQTAAVKYSDAQRWWYLSGMLNEERLLLQCFDNKGGARVPHTAFVDPRTPEGAPGRESIEVRALVFG</sequence>
<dbReference type="InterPro" id="IPR044053">
    <property type="entry name" value="AsaB-like"/>
</dbReference>
<comment type="similarity">
    <text evidence="1">Belongs to the asaB hydroxylase/desaturase family.</text>
</comment>
<accession>A0ABR1LIS2</accession>
<gene>
    <name evidence="3" type="ORF">J3D65DRAFT_440199</name>
</gene>
<name>A0ABR1LIS2_9PEZI</name>
<evidence type="ECO:0000256" key="2">
    <source>
        <dbReference type="SAM" id="MobiDB-lite"/>
    </source>
</evidence>
<dbReference type="PANTHER" id="PTHR34598:SF1">
    <property type="entry name" value="PUTATIVE (AFU_ORTHOLOGUE AFUA_3G13140)-RELATED"/>
    <property type="match status" value="1"/>
</dbReference>
<evidence type="ECO:0008006" key="5">
    <source>
        <dbReference type="Google" id="ProtNLM"/>
    </source>
</evidence>